<comment type="PTM">
    <text evidence="5">The conversion to 3-oxoalanine (also known as C-formylglycine, FGly), of a serine or cysteine residue in prokaryotes and of a cysteine residue in eukaryotes, is critical for catalytic activity.</text>
</comment>
<dbReference type="STRING" id="1797240.A3D68_01380"/>
<organism evidence="7 8">
    <name type="scientific">Candidatus Adlerbacteria bacterium RIFCSPHIGHO2_02_FULL_52_17</name>
    <dbReference type="NCBI Taxonomy" id="1797240"/>
    <lineage>
        <taxon>Bacteria</taxon>
        <taxon>Candidatus Adleribacteriota</taxon>
    </lineage>
</organism>
<sequence>MEDRPNILFILTDDLAYADIAMMPNLQRLLVATGTSFDHYYASYAACCPSRASLLRGQYAHNTGVKNNSGVNGGYAAALANKIENSTVATWLHDAGYRTGYIGKYLNGYPEGQSPTYIPPGWDQWYSAVAGTPYNEYNYTLNENGQLVEYGSGLSDYGTDVYIGKAESFIATAASSTQPFFLHLNLYPPHQPAIPSEQDKNLFPNAQVPRTPSFNEPDISDKPAWVRNLPLLNATKIASGDKLYADRLRTLQAVDRGIERLITTLEVRNVLANTYIVFSSDNGFHIGQHRLWPPTKVTAYEVDIHLPLIIRGPNVKPSAKVSALVGDIDIAPTLATLAGVTPPSFVDGRSFASLLGNTKLVWPRRSYLLHHWRVQPLNNPLTWIDHIMLALDPAPDFHGIRTDRYTYVYYPATAERELYDNVADPEQLTNLAATRPDLVAPLHWAFAKLLGCKAEKCRTVENQPIF</sequence>
<dbReference type="InterPro" id="IPR024607">
    <property type="entry name" value="Sulfatase_CS"/>
</dbReference>
<dbReference type="SUPFAM" id="SSF53649">
    <property type="entry name" value="Alkaline phosphatase-like"/>
    <property type="match status" value="1"/>
</dbReference>
<comment type="caution">
    <text evidence="7">The sequence shown here is derived from an EMBL/GenBank/DDBJ whole genome shotgun (WGS) entry which is preliminary data.</text>
</comment>
<dbReference type="Pfam" id="PF00884">
    <property type="entry name" value="Sulfatase"/>
    <property type="match status" value="1"/>
</dbReference>
<dbReference type="PANTHER" id="PTHR43108">
    <property type="entry name" value="N-ACETYLGLUCOSAMINE-6-SULFATASE FAMILY MEMBER"/>
    <property type="match status" value="1"/>
</dbReference>
<accession>A0A1F4XPY3</accession>
<evidence type="ECO:0000256" key="2">
    <source>
        <dbReference type="ARBA" id="ARBA00022729"/>
    </source>
</evidence>
<dbReference type="Gene3D" id="3.40.720.10">
    <property type="entry name" value="Alkaline Phosphatase, subunit A"/>
    <property type="match status" value="1"/>
</dbReference>
<dbReference type="PROSITE" id="PS00149">
    <property type="entry name" value="SULFATASE_2"/>
    <property type="match status" value="1"/>
</dbReference>
<comment type="similarity">
    <text evidence="1">Belongs to the sulfatase family.</text>
</comment>
<dbReference type="GO" id="GO:0008449">
    <property type="term" value="F:N-acetylglucosamine-6-sulfatase activity"/>
    <property type="evidence" value="ECO:0007669"/>
    <property type="project" value="InterPro"/>
</dbReference>
<dbReference type="InterPro" id="IPR017850">
    <property type="entry name" value="Alkaline_phosphatase_core_sf"/>
</dbReference>
<dbReference type="EMBL" id="MEWU01000011">
    <property type="protein sequence ID" value="OGC83782.1"/>
    <property type="molecule type" value="Genomic_DNA"/>
</dbReference>
<evidence type="ECO:0000313" key="7">
    <source>
        <dbReference type="EMBL" id="OGC83782.1"/>
    </source>
</evidence>
<evidence type="ECO:0000313" key="8">
    <source>
        <dbReference type="Proteomes" id="UP000177564"/>
    </source>
</evidence>
<dbReference type="Proteomes" id="UP000177564">
    <property type="component" value="Unassembled WGS sequence"/>
</dbReference>
<keyword evidence="4" id="KW-0325">Glycoprotein</keyword>
<feature type="domain" description="Sulfatase N-terminal" evidence="6">
    <location>
        <begin position="5"/>
        <end position="340"/>
    </location>
</feature>
<dbReference type="AlphaFoldDB" id="A0A1F4XPY3"/>
<dbReference type="PANTHER" id="PTHR43108:SF8">
    <property type="entry name" value="SD21168P"/>
    <property type="match status" value="1"/>
</dbReference>
<gene>
    <name evidence="7" type="ORF">A3D68_01380</name>
</gene>
<evidence type="ECO:0000256" key="1">
    <source>
        <dbReference type="ARBA" id="ARBA00008779"/>
    </source>
</evidence>
<dbReference type="GO" id="GO:0030203">
    <property type="term" value="P:glycosaminoglycan metabolic process"/>
    <property type="evidence" value="ECO:0007669"/>
    <property type="project" value="InterPro"/>
</dbReference>
<evidence type="ECO:0000256" key="3">
    <source>
        <dbReference type="ARBA" id="ARBA00022801"/>
    </source>
</evidence>
<dbReference type="PIRSF" id="PIRSF036666">
    <property type="entry name" value="G6S"/>
    <property type="match status" value="1"/>
</dbReference>
<evidence type="ECO:0000256" key="4">
    <source>
        <dbReference type="ARBA" id="ARBA00023180"/>
    </source>
</evidence>
<dbReference type="InterPro" id="IPR000917">
    <property type="entry name" value="Sulfatase_N"/>
</dbReference>
<evidence type="ECO:0000259" key="6">
    <source>
        <dbReference type="Pfam" id="PF00884"/>
    </source>
</evidence>
<dbReference type="CDD" id="cd16147">
    <property type="entry name" value="G6S"/>
    <property type="match status" value="1"/>
</dbReference>
<reference evidence="7 8" key="1">
    <citation type="journal article" date="2016" name="Nat. Commun.">
        <title>Thousands of microbial genomes shed light on interconnected biogeochemical processes in an aquifer system.</title>
        <authorList>
            <person name="Anantharaman K."/>
            <person name="Brown C.T."/>
            <person name="Hug L.A."/>
            <person name="Sharon I."/>
            <person name="Castelle C.J."/>
            <person name="Probst A.J."/>
            <person name="Thomas B.C."/>
            <person name="Singh A."/>
            <person name="Wilkins M.J."/>
            <person name="Karaoz U."/>
            <person name="Brodie E.L."/>
            <person name="Williams K.H."/>
            <person name="Hubbard S.S."/>
            <person name="Banfield J.F."/>
        </authorList>
    </citation>
    <scope>NUCLEOTIDE SEQUENCE [LARGE SCALE GENOMIC DNA]</scope>
</reference>
<keyword evidence="2" id="KW-0732">Signal</keyword>
<protein>
    <recommendedName>
        <fullName evidence="6">Sulfatase N-terminal domain-containing protein</fullName>
    </recommendedName>
</protein>
<proteinExistence type="inferred from homology"/>
<dbReference type="Gene3D" id="3.30.1120.10">
    <property type="match status" value="1"/>
</dbReference>
<evidence type="ECO:0000256" key="5">
    <source>
        <dbReference type="PIRSR" id="PIRSR036666-50"/>
    </source>
</evidence>
<name>A0A1F4XPY3_9BACT</name>
<keyword evidence="3" id="KW-0378">Hydrolase</keyword>
<feature type="modified residue" description="3-oxoalanine (Cys)" evidence="5">
    <location>
        <position position="47"/>
    </location>
</feature>
<dbReference type="InterPro" id="IPR012251">
    <property type="entry name" value="GlcNAc_6-SO4ase"/>
</dbReference>